<dbReference type="PANTHER" id="PTHR13620:SF109">
    <property type="entry name" value="3'-5' EXONUCLEASE"/>
    <property type="match status" value="1"/>
</dbReference>
<organism evidence="9 10">
    <name type="scientific">Acinetobacter courvalinii</name>
    <dbReference type="NCBI Taxonomy" id="280147"/>
    <lineage>
        <taxon>Bacteria</taxon>
        <taxon>Pseudomonadati</taxon>
        <taxon>Pseudomonadota</taxon>
        <taxon>Gammaproteobacteria</taxon>
        <taxon>Moraxellales</taxon>
        <taxon>Moraxellaceae</taxon>
        <taxon>Acinetobacter</taxon>
    </lineage>
</organism>
<comment type="caution">
    <text evidence="9">The sequence shown here is derived from an EMBL/GenBank/DDBJ whole genome shotgun (WGS) entry which is preliminary data.</text>
</comment>
<keyword evidence="3" id="KW-0378">Hydrolase</keyword>
<name>A0AA42I7R1_9GAMM</name>
<dbReference type="SUPFAM" id="SSF53098">
    <property type="entry name" value="Ribonuclease H-like"/>
    <property type="match status" value="1"/>
</dbReference>
<dbReference type="InterPro" id="IPR002562">
    <property type="entry name" value="3'-5'_exonuclease_dom"/>
</dbReference>
<dbReference type="InterPro" id="IPR012337">
    <property type="entry name" value="RNaseH-like_sf"/>
</dbReference>
<dbReference type="CDD" id="cd06141">
    <property type="entry name" value="WRN_exo"/>
    <property type="match status" value="1"/>
</dbReference>
<dbReference type="InterPro" id="IPR051132">
    <property type="entry name" value="3-5_Exonuclease_domain"/>
</dbReference>
<dbReference type="Gene3D" id="3.30.420.10">
    <property type="entry name" value="Ribonuclease H-like superfamily/Ribonuclease H"/>
    <property type="match status" value="1"/>
</dbReference>
<protein>
    <recommendedName>
        <fullName evidence="6">3'-5' exonuclease</fullName>
    </recommendedName>
    <alternativeName>
        <fullName evidence="7">Werner Syndrome-like exonuclease</fullName>
    </alternativeName>
</protein>
<evidence type="ECO:0000256" key="4">
    <source>
        <dbReference type="ARBA" id="ARBA00022839"/>
    </source>
</evidence>
<sequence length="223" mass="24892">MQMDTPQHTAAPLSKEQIRALAAFENLASEKIMVIQTLEQCLTLHDQLSSIAVFGFDSESKPTFKVGEKSTGPHVIQLATHDTAYVFQVSAEILDFLRPILENEQQLKVGFGLKNDAHIFRSRGIQPASLIELSKSFGSFGYRSQVGVQTAIALLFQRYLAKSKKISTSNWAVKRLSPQQVSYAAADAYAALLVFEQLYQQHRFTPQLQQQIMKILEGSTDKA</sequence>
<keyword evidence="4 9" id="KW-0269">Exonuclease</keyword>
<dbReference type="GO" id="GO:0003676">
    <property type="term" value="F:nucleic acid binding"/>
    <property type="evidence" value="ECO:0007669"/>
    <property type="project" value="InterPro"/>
</dbReference>
<keyword evidence="1" id="KW-0540">Nuclease</keyword>
<evidence type="ECO:0000256" key="7">
    <source>
        <dbReference type="ARBA" id="ARBA00042761"/>
    </source>
</evidence>
<keyword evidence="2" id="KW-0479">Metal-binding</keyword>
<dbReference type="GO" id="GO:0046872">
    <property type="term" value="F:metal ion binding"/>
    <property type="evidence" value="ECO:0007669"/>
    <property type="project" value="UniProtKB-KW"/>
</dbReference>
<dbReference type="GO" id="GO:0008408">
    <property type="term" value="F:3'-5' exonuclease activity"/>
    <property type="evidence" value="ECO:0007669"/>
    <property type="project" value="InterPro"/>
</dbReference>
<dbReference type="Proteomes" id="UP001159329">
    <property type="component" value="Unassembled WGS sequence"/>
</dbReference>
<reference evidence="9" key="1">
    <citation type="submission" date="2022-09" db="EMBL/GenBank/DDBJ databases">
        <title>Intensive care unit water sources are persistently colonized with multi-drug resistant bacteria and are the site of extensive horizontal gene transfer of antibiotic resistance genes.</title>
        <authorList>
            <person name="Diorio-Toth L."/>
        </authorList>
    </citation>
    <scope>NUCLEOTIDE SEQUENCE</scope>
    <source>
        <strain evidence="9">GD04005</strain>
    </source>
</reference>
<keyword evidence="5" id="KW-0460">Magnesium</keyword>
<dbReference type="SMART" id="SM00474">
    <property type="entry name" value="35EXOc"/>
    <property type="match status" value="1"/>
</dbReference>
<dbReference type="GO" id="GO:0006139">
    <property type="term" value="P:nucleobase-containing compound metabolic process"/>
    <property type="evidence" value="ECO:0007669"/>
    <property type="project" value="InterPro"/>
</dbReference>
<dbReference type="InterPro" id="IPR036397">
    <property type="entry name" value="RNaseH_sf"/>
</dbReference>
<evidence type="ECO:0000259" key="8">
    <source>
        <dbReference type="SMART" id="SM00474"/>
    </source>
</evidence>
<evidence type="ECO:0000256" key="1">
    <source>
        <dbReference type="ARBA" id="ARBA00022722"/>
    </source>
</evidence>
<accession>A0AA42I7R1</accession>
<evidence type="ECO:0000256" key="2">
    <source>
        <dbReference type="ARBA" id="ARBA00022723"/>
    </source>
</evidence>
<dbReference type="AlphaFoldDB" id="A0AA42I7R1"/>
<dbReference type="RefSeq" id="WP_279695360.1">
    <property type="nucleotide sequence ID" value="NZ_JAOEEO010000002.1"/>
</dbReference>
<dbReference type="EMBL" id="JAOEEO010000002">
    <property type="protein sequence ID" value="MDH0564109.1"/>
    <property type="molecule type" value="Genomic_DNA"/>
</dbReference>
<feature type="domain" description="3'-5' exonuclease" evidence="8">
    <location>
        <begin position="32"/>
        <end position="203"/>
    </location>
</feature>
<proteinExistence type="predicted"/>
<dbReference type="PANTHER" id="PTHR13620">
    <property type="entry name" value="3-5 EXONUCLEASE"/>
    <property type="match status" value="1"/>
</dbReference>
<evidence type="ECO:0000256" key="5">
    <source>
        <dbReference type="ARBA" id="ARBA00022842"/>
    </source>
</evidence>
<evidence type="ECO:0000256" key="6">
    <source>
        <dbReference type="ARBA" id="ARBA00040531"/>
    </source>
</evidence>
<dbReference type="Pfam" id="PF01612">
    <property type="entry name" value="DNA_pol_A_exo1"/>
    <property type="match status" value="1"/>
</dbReference>
<gene>
    <name evidence="9" type="ORF">N7644_10490</name>
</gene>
<evidence type="ECO:0000313" key="10">
    <source>
        <dbReference type="Proteomes" id="UP001159329"/>
    </source>
</evidence>
<evidence type="ECO:0000256" key="3">
    <source>
        <dbReference type="ARBA" id="ARBA00022801"/>
    </source>
</evidence>
<evidence type="ECO:0000313" key="9">
    <source>
        <dbReference type="EMBL" id="MDH0564109.1"/>
    </source>
</evidence>